<keyword evidence="8 11" id="KW-0520">NAD</keyword>
<comment type="similarity">
    <text evidence="5 11">Belongs to the deoxyhypusine synthase family.</text>
</comment>
<dbReference type="FunFam" id="3.40.910.10:FF:000010">
    <property type="entry name" value="Deoxyhypusine synthase"/>
    <property type="match status" value="1"/>
</dbReference>
<dbReference type="Pfam" id="PF01916">
    <property type="entry name" value="DS"/>
    <property type="match status" value="1"/>
</dbReference>
<protein>
    <recommendedName>
        <fullName evidence="10 11">Probable deoxyhypusine synthase</fullName>
        <shortName evidence="11">DHS</shortName>
        <ecNumber evidence="6 11">2.5.1.46</ecNumber>
    </recommendedName>
</protein>
<keyword evidence="9 11" id="KW-0386">Hypusine biosynthesis</keyword>
<dbReference type="GO" id="GO:0005737">
    <property type="term" value="C:cytoplasm"/>
    <property type="evidence" value="ECO:0007669"/>
    <property type="project" value="TreeGrafter"/>
</dbReference>
<dbReference type="InterPro" id="IPR022899">
    <property type="entry name" value="Deoxyhypus_synthase_arc"/>
</dbReference>
<dbReference type="EMBL" id="DTLS01000060">
    <property type="protein sequence ID" value="HGZ60009.1"/>
    <property type="molecule type" value="Genomic_DNA"/>
</dbReference>
<evidence type="ECO:0000256" key="9">
    <source>
        <dbReference type="ARBA" id="ARBA00023256"/>
    </source>
</evidence>
<evidence type="ECO:0000256" key="10">
    <source>
        <dbReference type="ARBA" id="ARBA00039467"/>
    </source>
</evidence>
<evidence type="ECO:0000256" key="6">
    <source>
        <dbReference type="ARBA" id="ARBA00012683"/>
    </source>
</evidence>
<accession>A0A7J3SM87</accession>
<comment type="caution">
    <text evidence="12">The sequence shown here is derived from an EMBL/GenBank/DDBJ whole genome shotgun (WGS) entry which is preliminary data.</text>
</comment>
<dbReference type="EC" id="2.5.1.46" evidence="6 11"/>
<name>A0A7J3SM87_9CREN</name>
<dbReference type="UniPathway" id="UPA00354"/>
<dbReference type="InterPro" id="IPR002773">
    <property type="entry name" value="Deoxyhypusine_synthase"/>
</dbReference>
<evidence type="ECO:0000256" key="11">
    <source>
        <dbReference type="HAMAP-Rule" id="MF_00153"/>
    </source>
</evidence>
<dbReference type="AlphaFoldDB" id="A0A7J3SM87"/>
<evidence type="ECO:0000256" key="8">
    <source>
        <dbReference type="ARBA" id="ARBA00023027"/>
    </source>
</evidence>
<sequence length="312" mass="34509">MRKEEVLKEKIIDAPPNNEALIGAKELLKYYAQIHGFMAGHLAEAADILKEGSRESKLKFLSFTGNLVSTGLRGLIAKLIRDGHFNVIITTTGTLDHDIAKAVGPGYYKGRFEFDDLMLYEMGIHRLGNVLVPVESYGPVVERFIKDLFGELRGKTVAPHELLALAGKRLEDPNSILRAAYEKNVPVIVPGFYDGSFGTNALIYGRLYKISIDLTLDEKLLEDMVFESMEEKSMALSIGGGISKHHVIWWNQFKGGLDYAVYITTAPEYDGSLSGAQTREAISWGKLKKGARHVVVYGDATLILPILASSLY</sequence>
<evidence type="ECO:0000256" key="1">
    <source>
        <dbReference type="ARBA" id="ARBA00000952"/>
    </source>
</evidence>
<comment type="pathway">
    <text evidence="4 11">Protein modification; eIF5A hypusination.</text>
</comment>
<comment type="function">
    <text evidence="3 11">Catalyzes the NAD-dependent oxidative cleavage of spermidine and the subsequent transfer of the butylamine moiety of spermidine to the epsilon-amino group of a specific lysine residue of the eIF-5A precursor protein to form the intermediate deoxyhypusine residue.</text>
</comment>
<dbReference type="InterPro" id="IPR036982">
    <property type="entry name" value="Deoxyhypusine_synthase_sf"/>
</dbReference>
<reference evidence="12" key="1">
    <citation type="journal article" date="2020" name="mSystems">
        <title>Genome- and Community-Level Interaction Insights into Carbon Utilization and Element Cycling Functions of Hydrothermarchaeota in Hydrothermal Sediment.</title>
        <authorList>
            <person name="Zhou Z."/>
            <person name="Liu Y."/>
            <person name="Xu W."/>
            <person name="Pan J."/>
            <person name="Luo Z.H."/>
            <person name="Li M."/>
        </authorList>
    </citation>
    <scope>NUCLEOTIDE SEQUENCE [LARGE SCALE GENOMIC DNA]</scope>
    <source>
        <strain evidence="12">SpSt-885</strain>
    </source>
</reference>
<evidence type="ECO:0000256" key="3">
    <source>
        <dbReference type="ARBA" id="ARBA00002823"/>
    </source>
</evidence>
<dbReference type="SUPFAM" id="SSF52467">
    <property type="entry name" value="DHS-like NAD/FAD-binding domain"/>
    <property type="match status" value="1"/>
</dbReference>
<comment type="cofactor">
    <cofactor evidence="2 11">
        <name>NAD(+)</name>
        <dbReference type="ChEBI" id="CHEBI:57540"/>
    </cofactor>
</comment>
<organism evidence="12">
    <name type="scientific">Fervidicoccus fontis</name>
    <dbReference type="NCBI Taxonomy" id="683846"/>
    <lineage>
        <taxon>Archaea</taxon>
        <taxon>Thermoproteota</taxon>
        <taxon>Thermoprotei</taxon>
        <taxon>Fervidicoccales</taxon>
        <taxon>Fervidicoccaceae</taxon>
        <taxon>Fervidicoccus</taxon>
    </lineage>
</organism>
<dbReference type="Gene3D" id="3.40.910.10">
    <property type="entry name" value="Deoxyhypusine synthase"/>
    <property type="match status" value="1"/>
</dbReference>
<dbReference type="PANTHER" id="PTHR11703">
    <property type="entry name" value="DEOXYHYPUSINE SYNTHASE"/>
    <property type="match status" value="1"/>
</dbReference>
<evidence type="ECO:0000256" key="2">
    <source>
        <dbReference type="ARBA" id="ARBA00001911"/>
    </source>
</evidence>
<gene>
    <name evidence="11" type="primary">dys</name>
    <name evidence="12" type="ORF">ENW83_02225</name>
</gene>
<evidence type="ECO:0000313" key="12">
    <source>
        <dbReference type="EMBL" id="HGZ60009.1"/>
    </source>
</evidence>
<dbReference type="HAMAP" id="MF_00153">
    <property type="entry name" value="DHS"/>
    <property type="match status" value="1"/>
</dbReference>
<dbReference type="NCBIfam" id="NF002294">
    <property type="entry name" value="PRK01221.1"/>
    <property type="match status" value="1"/>
</dbReference>
<proteinExistence type="inferred from homology"/>
<evidence type="ECO:0000256" key="7">
    <source>
        <dbReference type="ARBA" id="ARBA00022679"/>
    </source>
</evidence>
<dbReference type="GO" id="GO:0034038">
    <property type="term" value="F:deoxyhypusine synthase activity"/>
    <property type="evidence" value="ECO:0007669"/>
    <property type="project" value="UniProtKB-UniRule"/>
</dbReference>
<evidence type="ECO:0000256" key="4">
    <source>
        <dbReference type="ARBA" id="ARBA00005041"/>
    </source>
</evidence>
<evidence type="ECO:0000256" key="5">
    <source>
        <dbReference type="ARBA" id="ARBA00009892"/>
    </source>
</evidence>
<dbReference type="PANTHER" id="PTHR11703:SF0">
    <property type="entry name" value="DEOXYHYPUSINE SYNTHASE"/>
    <property type="match status" value="1"/>
</dbReference>
<dbReference type="InterPro" id="IPR029035">
    <property type="entry name" value="DHS-like_NAD/FAD-binding_dom"/>
</dbReference>
<comment type="catalytic activity">
    <reaction evidence="1 11">
        <text>[eIF5A protein]-L-lysine + spermidine = [eIF5A protein]-deoxyhypusine + propane-1,3-diamine</text>
        <dbReference type="Rhea" id="RHEA:33299"/>
        <dbReference type="Rhea" id="RHEA-COMP:10143"/>
        <dbReference type="Rhea" id="RHEA-COMP:10144"/>
        <dbReference type="ChEBI" id="CHEBI:29969"/>
        <dbReference type="ChEBI" id="CHEBI:57484"/>
        <dbReference type="ChEBI" id="CHEBI:57834"/>
        <dbReference type="ChEBI" id="CHEBI:82657"/>
        <dbReference type="EC" id="2.5.1.46"/>
    </reaction>
</comment>
<keyword evidence="7 11" id="KW-0808">Transferase</keyword>
<feature type="active site" description="Nucleophile" evidence="11">
    <location>
        <position position="286"/>
    </location>
</feature>